<keyword evidence="11" id="KW-0539">Nucleus</keyword>
<evidence type="ECO:0000256" key="5">
    <source>
        <dbReference type="ARBA" id="ARBA00022737"/>
    </source>
</evidence>
<evidence type="ECO:0000259" key="13">
    <source>
        <dbReference type="PROSITE" id="PS50157"/>
    </source>
</evidence>
<feature type="domain" description="C2H2-type" evidence="13">
    <location>
        <begin position="418"/>
        <end position="445"/>
    </location>
</feature>
<feature type="domain" description="C2H2-type" evidence="13">
    <location>
        <begin position="530"/>
        <end position="557"/>
    </location>
</feature>
<gene>
    <name evidence="14" type="ORF">GSTENG00011945001</name>
</gene>
<dbReference type="AlphaFoldDB" id="Q4SVJ3"/>
<reference evidence="14" key="2">
    <citation type="submission" date="2004-02" db="EMBL/GenBank/DDBJ databases">
        <authorList>
            <consortium name="Genoscope"/>
            <consortium name="Whitehead Institute Centre for Genome Research"/>
        </authorList>
    </citation>
    <scope>NUCLEOTIDE SEQUENCE</scope>
</reference>
<evidence type="ECO:0000256" key="11">
    <source>
        <dbReference type="ARBA" id="ARBA00023242"/>
    </source>
</evidence>
<dbReference type="PROSITE" id="PS50157">
    <property type="entry name" value="ZINC_FINGER_C2H2_2"/>
    <property type="match status" value="10"/>
</dbReference>
<comment type="caution">
    <text evidence="14">The sequence shown here is derived from an EMBL/GenBank/DDBJ whole genome shotgun (WGS) entry which is preliminary data.</text>
</comment>
<evidence type="ECO:0000256" key="1">
    <source>
        <dbReference type="ARBA" id="ARBA00003767"/>
    </source>
</evidence>
<dbReference type="Gene3D" id="3.30.160.60">
    <property type="entry name" value="Classic Zinc Finger"/>
    <property type="match status" value="11"/>
</dbReference>
<evidence type="ECO:0000313" key="14">
    <source>
        <dbReference type="EMBL" id="CAF95339.1"/>
    </source>
</evidence>
<dbReference type="GO" id="GO:0005634">
    <property type="term" value="C:nucleus"/>
    <property type="evidence" value="ECO:0007669"/>
    <property type="project" value="UniProtKB-SubCell"/>
</dbReference>
<dbReference type="FunFam" id="3.30.160.60:FF:001134">
    <property type="entry name" value="Zinc finger protein 70"/>
    <property type="match status" value="1"/>
</dbReference>
<feature type="domain" description="C2H2-type" evidence="13">
    <location>
        <begin position="390"/>
        <end position="417"/>
    </location>
</feature>
<protein>
    <submittedName>
        <fullName evidence="14">(spotted green pufferfish) hypothetical protein</fullName>
    </submittedName>
</protein>
<dbReference type="PROSITE" id="PS00028">
    <property type="entry name" value="ZINC_FINGER_C2H2_1"/>
    <property type="match status" value="10"/>
</dbReference>
<evidence type="ECO:0000256" key="10">
    <source>
        <dbReference type="ARBA" id="ARBA00023163"/>
    </source>
</evidence>
<reference evidence="14" key="1">
    <citation type="journal article" date="2004" name="Nature">
        <title>Genome duplication in the teleost fish Tetraodon nigroviridis reveals the early vertebrate proto-karyotype.</title>
        <authorList>
            <person name="Jaillon O."/>
            <person name="Aury J.-M."/>
            <person name="Brunet F."/>
            <person name="Petit J.-L."/>
            <person name="Stange-Thomann N."/>
            <person name="Mauceli E."/>
            <person name="Bouneau L."/>
            <person name="Fischer C."/>
            <person name="Ozouf-Costaz C."/>
            <person name="Bernot A."/>
            <person name="Nicaud S."/>
            <person name="Jaffe D."/>
            <person name="Fisher S."/>
            <person name="Lutfalla G."/>
            <person name="Dossat C."/>
            <person name="Segurens B."/>
            <person name="Dasilva C."/>
            <person name="Salanoubat M."/>
            <person name="Levy M."/>
            <person name="Boudet N."/>
            <person name="Castellano S."/>
            <person name="Anthouard V."/>
            <person name="Jubin C."/>
            <person name="Castelli V."/>
            <person name="Katinka M."/>
            <person name="Vacherie B."/>
            <person name="Biemont C."/>
            <person name="Skalli Z."/>
            <person name="Cattolico L."/>
            <person name="Poulain J."/>
            <person name="De Berardinis V."/>
            <person name="Cruaud C."/>
            <person name="Duprat S."/>
            <person name="Brottier P."/>
            <person name="Coutanceau J.-P."/>
            <person name="Gouzy J."/>
            <person name="Parra G."/>
            <person name="Lardier G."/>
            <person name="Chapple C."/>
            <person name="McKernan K.J."/>
            <person name="McEwan P."/>
            <person name="Bosak S."/>
            <person name="Kellis M."/>
            <person name="Volff J.-N."/>
            <person name="Guigo R."/>
            <person name="Zody M.C."/>
            <person name="Mesirov J."/>
            <person name="Lindblad-Toh K."/>
            <person name="Birren B."/>
            <person name="Nusbaum C."/>
            <person name="Kahn D."/>
            <person name="Robinson-Rechavi M."/>
            <person name="Laudet V."/>
            <person name="Schachter V."/>
            <person name="Quetier F."/>
            <person name="Saurin W."/>
            <person name="Scarpelli C."/>
            <person name="Wincker P."/>
            <person name="Lander E.S."/>
            <person name="Weissenbach J."/>
            <person name="Roest Crollius H."/>
        </authorList>
    </citation>
    <scope>NUCLEOTIDE SEQUENCE [LARGE SCALE GENOMIC DNA]</scope>
</reference>
<comment type="similarity">
    <text evidence="3">Belongs to the krueppel C2H2-type zinc-finger protein family.</text>
</comment>
<keyword evidence="7" id="KW-0862">Zinc</keyword>
<feature type="domain" description="C2H2-type" evidence="13">
    <location>
        <begin position="502"/>
        <end position="529"/>
    </location>
</feature>
<evidence type="ECO:0000256" key="2">
    <source>
        <dbReference type="ARBA" id="ARBA00004123"/>
    </source>
</evidence>
<dbReference type="GO" id="GO:0000981">
    <property type="term" value="F:DNA-binding transcription factor activity, RNA polymerase II-specific"/>
    <property type="evidence" value="ECO:0007669"/>
    <property type="project" value="TreeGrafter"/>
</dbReference>
<keyword evidence="5" id="KW-0677">Repeat</keyword>
<dbReference type="SMART" id="SM00355">
    <property type="entry name" value="ZnF_C2H2"/>
    <property type="match status" value="11"/>
</dbReference>
<evidence type="ECO:0000256" key="7">
    <source>
        <dbReference type="ARBA" id="ARBA00022833"/>
    </source>
</evidence>
<feature type="domain" description="C2H2-type" evidence="13">
    <location>
        <begin position="446"/>
        <end position="473"/>
    </location>
</feature>
<dbReference type="FunFam" id="3.30.160.60:FF:001498">
    <property type="entry name" value="Zinc finger protein 404"/>
    <property type="match status" value="1"/>
</dbReference>
<accession>Q4SVJ3</accession>
<comment type="subcellular location">
    <subcellularLocation>
        <location evidence="2">Nucleus</location>
    </subcellularLocation>
</comment>
<evidence type="ECO:0000256" key="9">
    <source>
        <dbReference type="ARBA" id="ARBA00023125"/>
    </source>
</evidence>
<dbReference type="FunFam" id="3.30.160.60:FF:000352">
    <property type="entry name" value="zinc finger protein 3 homolog"/>
    <property type="match status" value="2"/>
</dbReference>
<feature type="domain" description="C2H2-type" evidence="13">
    <location>
        <begin position="362"/>
        <end position="389"/>
    </location>
</feature>
<dbReference type="GO" id="GO:0000978">
    <property type="term" value="F:RNA polymerase II cis-regulatory region sequence-specific DNA binding"/>
    <property type="evidence" value="ECO:0007669"/>
    <property type="project" value="TreeGrafter"/>
</dbReference>
<dbReference type="FunFam" id="3.30.160.60:FF:000624">
    <property type="entry name" value="zinc finger protein 697"/>
    <property type="match status" value="1"/>
</dbReference>
<feature type="domain" description="C2H2-type" evidence="13">
    <location>
        <begin position="474"/>
        <end position="501"/>
    </location>
</feature>
<feature type="domain" description="C2H2-type" evidence="13">
    <location>
        <begin position="558"/>
        <end position="582"/>
    </location>
</feature>
<evidence type="ECO:0000256" key="4">
    <source>
        <dbReference type="ARBA" id="ARBA00022723"/>
    </source>
</evidence>
<dbReference type="PANTHER" id="PTHR23235">
    <property type="entry name" value="KRUEPPEL-LIKE TRANSCRIPTION FACTOR"/>
    <property type="match status" value="1"/>
</dbReference>
<dbReference type="KEGG" id="tng:GSTEN00011945G001"/>
<dbReference type="FunFam" id="3.30.160.60:FF:002343">
    <property type="entry name" value="Zinc finger protein 33A"/>
    <property type="match status" value="2"/>
</dbReference>
<evidence type="ECO:0000256" key="3">
    <source>
        <dbReference type="ARBA" id="ARBA00006991"/>
    </source>
</evidence>
<feature type="non-terminal residue" evidence="14">
    <location>
        <position position="1"/>
    </location>
</feature>
<evidence type="ECO:0000256" key="6">
    <source>
        <dbReference type="ARBA" id="ARBA00022771"/>
    </source>
</evidence>
<keyword evidence="9" id="KW-0238">DNA-binding</keyword>
<dbReference type="GO" id="GO:0008270">
    <property type="term" value="F:zinc ion binding"/>
    <property type="evidence" value="ECO:0007669"/>
    <property type="project" value="UniProtKB-KW"/>
</dbReference>
<dbReference type="InterPro" id="IPR013087">
    <property type="entry name" value="Znf_C2H2_type"/>
</dbReference>
<dbReference type="EMBL" id="CAAE01013757">
    <property type="protein sequence ID" value="CAF95339.1"/>
    <property type="molecule type" value="Genomic_DNA"/>
</dbReference>
<dbReference type="SUPFAM" id="SSF57667">
    <property type="entry name" value="beta-beta-alpha zinc fingers"/>
    <property type="match status" value="6"/>
</dbReference>
<keyword evidence="10" id="KW-0804">Transcription</keyword>
<evidence type="ECO:0000256" key="8">
    <source>
        <dbReference type="ARBA" id="ARBA00023015"/>
    </source>
</evidence>
<comment type="function">
    <text evidence="1">May be involved in transcriptional regulation.</text>
</comment>
<proteinExistence type="inferred from homology"/>
<dbReference type="Pfam" id="PF00096">
    <property type="entry name" value="zf-C2H2"/>
    <property type="match status" value="10"/>
</dbReference>
<organism evidence="14">
    <name type="scientific">Tetraodon nigroviridis</name>
    <name type="common">Spotted green pufferfish</name>
    <name type="synonym">Chelonodon nigroviridis</name>
    <dbReference type="NCBI Taxonomy" id="99883"/>
    <lineage>
        <taxon>Eukaryota</taxon>
        <taxon>Metazoa</taxon>
        <taxon>Chordata</taxon>
        <taxon>Craniata</taxon>
        <taxon>Vertebrata</taxon>
        <taxon>Euteleostomi</taxon>
        <taxon>Actinopterygii</taxon>
        <taxon>Neopterygii</taxon>
        <taxon>Teleostei</taxon>
        <taxon>Neoteleostei</taxon>
        <taxon>Acanthomorphata</taxon>
        <taxon>Eupercaria</taxon>
        <taxon>Tetraodontiformes</taxon>
        <taxon>Tetradontoidea</taxon>
        <taxon>Tetraodontidae</taxon>
        <taxon>Tetraodon</taxon>
    </lineage>
</organism>
<feature type="domain" description="C2H2-type" evidence="13">
    <location>
        <begin position="156"/>
        <end position="183"/>
    </location>
</feature>
<dbReference type="InterPro" id="IPR036236">
    <property type="entry name" value="Znf_C2H2_sf"/>
</dbReference>
<dbReference type="FunFam" id="3.30.160.60:FF:000340">
    <property type="entry name" value="zinc finger protein 473 isoform X1"/>
    <property type="match status" value="1"/>
</dbReference>
<feature type="domain" description="C2H2-type" evidence="13">
    <location>
        <begin position="335"/>
        <end position="362"/>
    </location>
</feature>
<dbReference type="FunFam" id="3.30.160.60:FF:002254">
    <property type="entry name" value="Zinc finger protein 540"/>
    <property type="match status" value="1"/>
</dbReference>
<keyword evidence="6 12" id="KW-0863">Zinc-finger</keyword>
<name>Q4SVJ3_TETNG</name>
<keyword evidence="8" id="KW-0805">Transcription regulation</keyword>
<dbReference type="OrthoDB" id="8117402at2759"/>
<keyword evidence="4" id="KW-0479">Metal-binding</keyword>
<evidence type="ECO:0000256" key="12">
    <source>
        <dbReference type="PROSITE-ProRule" id="PRU00042"/>
    </source>
</evidence>
<sequence length="582" mass="65909">MEQNIITTLSIPNLTEFSHQHICKEEEEEDLTDLQVCYRTRNTHDDLEPPQIKEEQQELCIKHEEILIKEDEKQIVLKKEKDAAVLNPFCDENDHSENISKCTVGPVVSEPNNELHLLHNNYHVADNRVSAKSVKVHDPAELISCNQLPDTNRDIVKCNTCGKDFNYRSKLQRHLRVHVGKSATCGMAFKISIDLTRHMRVHTEVPQQEACKGEEKVLADQRLCSQEKNCGLVQADQDPPQVKEEEEDLCISPEGEQVVLKQETDAVILTPVGGDNDQSEDIVRYIIGSVVSEAKGDLRPLYNDSHVKEKQAAGSAIGAHNPVDLQSPVSGSSSFKCFACGKDFKFLSKLQRHLKVHTGKPYVCTTCGKAFKDNDELSRHTRIHTGEKQYVCTTCRKAFKRSYELSRHVRIHTGDKPYVCNTCGKAFTQSTDLSYHVRIHTGEKPYVCTTCGKAFKQRNALSRHVRVHTGEKPYICNTCGKDFRQSANLSSHMRIHTGEKPHICKTCGKEFRLKKNLSSHMRIHTGEKPYTCKTCGKAFRQSSKLSDHLKIHTGEKPYMCNTCGKAFRLRNNLTEHVKVHTG</sequence>
<dbReference type="FunFam" id="3.30.160.60:FF:000188">
    <property type="entry name" value="Zinc finger protein 787"/>
    <property type="match status" value="1"/>
</dbReference>
<dbReference type="PANTHER" id="PTHR23235:SF178">
    <property type="entry name" value="C2H2-TYPE DOMAIN-CONTAINING PROTEIN-RELATED"/>
    <property type="match status" value="1"/>
</dbReference>